<keyword evidence="1" id="KW-0934">Plastid</keyword>
<dbReference type="EMBL" id="MH511769">
    <property type="protein sequence ID" value="QIA46986.1"/>
    <property type="molecule type" value="Genomic_DNA"/>
</dbReference>
<dbReference type="GO" id="GO:0051301">
    <property type="term" value="P:cell division"/>
    <property type="evidence" value="ECO:0007669"/>
    <property type="project" value="UniProtKB-KW"/>
</dbReference>
<evidence type="ECO:0000313" key="1">
    <source>
        <dbReference type="EMBL" id="QIA46986.1"/>
    </source>
</evidence>
<dbReference type="InterPro" id="IPR050168">
    <property type="entry name" value="AAA_ATPase_domain"/>
</dbReference>
<gene>
    <name evidence="1" type="primary">ftsH</name>
</gene>
<dbReference type="InterPro" id="IPR027417">
    <property type="entry name" value="P-loop_NTPase"/>
</dbReference>
<accession>A0A6C0RWM3</accession>
<sequence length="2984" mass="343168">MSNLIFLFNYSPQIKLDHFKHCSLSFLRPKGEQKSIRSCNFFQGRNNYNCSSVTTKYSSFGNVGNTFKNPKIRFRTFKVHVAKNATLGGNNEYNQKISIQLKNFLKNYKYEKLLKNYKEFNKQINSPALQGKPLNSTTQSPSPLSSIKKVTTDAHDLVTKRRQLKNGLFLQDKAIFKFSPVIKGNTSNNFDIRSNSNITYNKLKTTKKMLNNTTLFMSSSDFIFLKKSVFAGSNNNFVNLSTKVKNKGKQNHRTYHFLQTLLAKYLEIKPTHQKKILSNSDYKSLLQTKAFTWAKAQQDKPLSSIHDVRIPKSGHEHFLFNKINNKSFLGYWLIPVAGFAFITPNIFYNLDTKINLIYYNNFLLPTHTPQTKQIADVNFFLPSANQNPLFFDKVEQPKKAYNSSYVPYAQQYGTSLIIKKTFNNLYNFIKAKSLLSNTIKQTLPKGDKNQFPFSNITLPLASYCHANQKTILYDKIIFKLCAPKYQSLSYVSFLFNSPKGGNYFFFLPLFLPEANETEANEPKEEIYLPEGVTQRPNPSKSKLGYLLLRSSDTCKGSKTTHLVNTVKSILYLSTINPLYSKTFVNNSVNFIDSKKALKLLTIKIIKLNNDRQKLAAKKSNHFISSFNLKKAFLDGESKLDSPKGGKENISSFQNKNVPKPSKTTYYKTLTINKSNCSSKLLSYNNNIPLRSYYICQRQSSFDHVPEGEYSYIPKRDVPEDSYKEGLDLINLNLKNQTSILGSKNILNESKTILKSNKLNKMIPYCVLYKQNTVTLKQPILNSLENKNQVLLNYFLFNHKVIVLNTLKSLPASNEYSHLKNETQTTEKNPLKLKLNLIKSIIDSSLEVAPNIKLNTKQNPFAKINYQLPKPISLNSNLKVASSLFETDQNGTNLYVNYIIKNKLNNAAQNTAQAFDPLPFFPLRGNRKEGEHIYVPKGDQVIYYRKKGSTLNLGSKQFLNSLSVLFKHQKMFKNKIGSVAIRLHLQKKRKAKKQRLETRRQKKRTRFFPRPIWLRYRTFLNFINQRKLSTVNTFSSRFFPLSVDIKHSFITTFFKEGSHFHSDLAGNKHQLLGRKAAIMYDTIKFSFFKKAFVALPLTFPKGERSKILVRGIKNSLAVPSGDRSKTRSYNVFSKFQYFQNYFNFPLWGKNSSLTLCNYINSKIKYKKTKYIQKKQISLLPPLGEDIKKKANYINFKNQKSNNPPPPTEKDKDKDTMFRDFWIWIYNCSLTNNYGQNLWSFLPNNTSNSSINKTKQTKNVFAIARIYWALNKTNNNSFTDYNKRYNLWGTQKLRNQSKNNKTKFLEKQFSTNWEKYFLSKNLNAFYKKISSKLSQKTKKLNYLTSFTNNVIFAPKGITKNIKIFNTTWWSNLNLKTFLNNTYLLNKQHDIFLVSSGKTGCSSLFEGRKPFNFNIGTLLISSSLLLHLCAVISLVSISQVRCFVKFHLILLYKLSNVYNSLIYKISDSLQPYIPKGQNQTIILAKMPINKSPVSSANLNYDIEKRSSSAKSILFSEGKPSKINLLELRQNQKKLLTYFSLNLLKRVFNQIGQKTSNDIPRGDVKSLKIYLPKERSLVFFFLCFCQRQTKQRQTNQRKKQRQKEGRMSAIYSKLNIISSKTIFLKHLFISNKTQPLTFKYKINQTKFYFKKNINALFKAFKNMMSFVIFNLIDLFQSSVRTLSSFFEKPAEFTTTWIAYGFLVEWSSDLITIIPENVDIYIWNVFSKISRIMPIQFVLNFNSSLLLSSLSGFSGKSHGNTLAAFLPPKEDNQTGLMNISSFPVLMTMSHLLHRRILHLFDILLETISQPDSDLIARQEKGTLFWDIWADFLVTAADFYNVNVAALSTIKAEQNILIENISNDFGTLVSSKQTKRAMKNNSMPYTSNFLPPSRRGVTKKQLNHTDLESYFEQSLSKKASNIFLDICSFNQNSKLESVLINLNRWSVNQYITYQSWHSHNGSNNSNGDLFIDYHPPKSFSHIPGIKYNSILQQPIGTLVCQIYSGIFNKQISKNILLVNTKTTTKQVLTDYNILLIQALAGETELKIITDNAQRYALVNRGFAIGIKLLRDVFDAIALNTPCIFLLEDIHAIGERRLMLISDSGGASSEDNGAFKEDFFGSQRDEVHEKNQVVYQLTRHAITHYKKPFKGDYSLAIPTNLYLTDLFLKLPTQSTSNLSLIENHNLTIKNKVKNQSVSKGASITKAHKNSHQEIAQTTKNLAPPSTSPFSVLLLKEEKRLKPNKIVEELPWTGLPGEQLSTKPRTSYSVRAKVALLAELSLSNLSAKLDMITDLLVIIDSVRSNKGFVVFATTDIPHVLDPALRRPGRLDETICLPNISNSTVLNFNTNYEIIKSIKPRTNLTIDYNILNTTLIYNNSESKGKYPKKNWPDPREHNNLLTVNLKDYNTVLGTAVKQTLMGLPIAKYYENASLNYALISHSKILKQQKTKNTSHIKQIIPQVNLSKTLQPTKQFKKNKDKAKAYYEVGKVLLNYYLNNQYNQNNTYFVQGDDLNLKSINYLSLYTSKNKLILQLMLIFGGKIGQLLGSKNLVNSIAFFLPKVNQLTSKVQSKKAMLGQAFSSPKGINSRLPLLNNTSQVNNKLHQPGFPLLFLPSKRDEGKQTEGEKKRVEKSKLFEFPEGKYISSETMLFLEGENHDDLKIATSIMLSFIHKRYLYRKNLIVPKLLSFTDGNVLEEPPCPPFSSLLIPAKRFENYKRVFRDSIVSDKMGQRKAQIPFIEKLQYHTQLRSIKQLNNTFNDAQNLGEAKQSNNILKPLVTAQQDERMQIGNLTTVPNETLLQTTTNINWYYQNRILKRHGQYLTNQWWNGQLSEHNAETVFLSDIDWRSSFIKNKQISVIKSKNLFNLSQQKNSSDGLDILLDFPDTDQYYNPRRRRWLLNKGYWSFWFNFDKVYSEEIISTWILESIIQTYTYLHNNTELLDFVTSRYIVLGYPNTDVKSNSSLSNNNLAASAKTELSSVKEIILTNSFKRF</sequence>
<dbReference type="PANTHER" id="PTHR23077">
    <property type="entry name" value="AAA-FAMILY ATPASE"/>
    <property type="match status" value="1"/>
</dbReference>
<geneLocation type="plastid" evidence="1"/>
<keyword evidence="1" id="KW-0132">Cell division</keyword>
<dbReference type="SUPFAM" id="SSF52540">
    <property type="entry name" value="P-loop containing nucleoside triphosphate hydrolases"/>
    <property type="match status" value="1"/>
</dbReference>
<keyword evidence="1" id="KW-0131">Cell cycle</keyword>
<proteinExistence type="predicted"/>
<reference evidence="1" key="1">
    <citation type="journal article" date="2019" name="Front. Microbiol.">
        <title>Evolutionary Analysis of Unicellular Species in Chlamydomonadales Through Chloroplast Genome Comparison With the Colonial Volvocine Algae.</title>
        <authorList>
            <person name="Hu Y."/>
            <person name="Xing W."/>
            <person name="Song H."/>
            <person name="Zhu H."/>
            <person name="Liu G."/>
            <person name="Hu Z."/>
        </authorList>
    </citation>
    <scope>NUCLEOTIDE SEQUENCE</scope>
    <source>
        <strain evidence="1">YC149</strain>
    </source>
</reference>
<dbReference type="PANTHER" id="PTHR23077:SF117">
    <property type="entry name" value="AAA+ ATPASE DOMAIN-CONTAINING PROTEIN"/>
    <property type="match status" value="1"/>
</dbReference>
<dbReference type="Gene3D" id="3.40.50.300">
    <property type="entry name" value="P-loop containing nucleotide triphosphate hydrolases"/>
    <property type="match status" value="1"/>
</dbReference>
<name>A0A6C0RWM3_9CHLO</name>
<protein>
    <submittedName>
        <fullName evidence="1">Cell division protein FTSH</fullName>
    </submittedName>
</protein>
<dbReference type="GO" id="GO:0016887">
    <property type="term" value="F:ATP hydrolysis activity"/>
    <property type="evidence" value="ECO:0007669"/>
    <property type="project" value="TreeGrafter"/>
</dbReference>
<organism evidence="1">
    <name type="scientific">Yamagishiella unicocca</name>
    <dbReference type="NCBI Taxonomy" id="51707"/>
    <lineage>
        <taxon>Eukaryota</taxon>
        <taxon>Viridiplantae</taxon>
        <taxon>Chlorophyta</taxon>
        <taxon>core chlorophytes</taxon>
        <taxon>Chlorophyceae</taxon>
        <taxon>CS clade</taxon>
        <taxon>Chlamydomonadales</taxon>
        <taxon>Volvocaceae</taxon>
        <taxon>Yamagishiella</taxon>
    </lineage>
</organism>